<dbReference type="AlphaFoldDB" id="A0AAD5R820"/>
<accession>A0AAD5R820</accession>
<reference evidence="1" key="1">
    <citation type="submission" date="2021-06" db="EMBL/GenBank/DDBJ databases">
        <title>Parelaphostrongylus tenuis whole genome reference sequence.</title>
        <authorList>
            <person name="Garwood T.J."/>
            <person name="Larsen P.A."/>
            <person name="Fountain-Jones N.M."/>
            <person name="Garbe J.R."/>
            <person name="Macchietto M.G."/>
            <person name="Kania S.A."/>
            <person name="Gerhold R.W."/>
            <person name="Richards J.E."/>
            <person name="Wolf T.M."/>
        </authorList>
    </citation>
    <scope>NUCLEOTIDE SEQUENCE</scope>
    <source>
        <strain evidence="1">MNPRO001-30</strain>
        <tissue evidence="1">Meninges</tissue>
    </source>
</reference>
<evidence type="ECO:0000313" key="1">
    <source>
        <dbReference type="EMBL" id="KAJ1371488.1"/>
    </source>
</evidence>
<protein>
    <submittedName>
        <fullName evidence="1">Uncharacterized protein</fullName>
    </submittedName>
</protein>
<dbReference type="EMBL" id="JAHQIW010006985">
    <property type="protein sequence ID" value="KAJ1371488.1"/>
    <property type="molecule type" value="Genomic_DNA"/>
</dbReference>
<dbReference type="Proteomes" id="UP001196413">
    <property type="component" value="Unassembled WGS sequence"/>
</dbReference>
<keyword evidence="2" id="KW-1185">Reference proteome</keyword>
<comment type="caution">
    <text evidence="1">The sequence shown here is derived from an EMBL/GenBank/DDBJ whole genome shotgun (WGS) entry which is preliminary data.</text>
</comment>
<sequence>MADRCSYPCPMFTNVSDHFMKIFFRDENTSEQDHNLVIKVDEEILKEFEASEEGKHVHYVTHISALTQKRGSETNRKHG</sequence>
<name>A0AAD5R820_PARTN</name>
<evidence type="ECO:0000313" key="2">
    <source>
        <dbReference type="Proteomes" id="UP001196413"/>
    </source>
</evidence>
<organism evidence="1 2">
    <name type="scientific">Parelaphostrongylus tenuis</name>
    <name type="common">Meningeal worm</name>
    <dbReference type="NCBI Taxonomy" id="148309"/>
    <lineage>
        <taxon>Eukaryota</taxon>
        <taxon>Metazoa</taxon>
        <taxon>Ecdysozoa</taxon>
        <taxon>Nematoda</taxon>
        <taxon>Chromadorea</taxon>
        <taxon>Rhabditida</taxon>
        <taxon>Rhabditina</taxon>
        <taxon>Rhabditomorpha</taxon>
        <taxon>Strongyloidea</taxon>
        <taxon>Metastrongylidae</taxon>
        <taxon>Parelaphostrongylus</taxon>
    </lineage>
</organism>
<proteinExistence type="predicted"/>
<gene>
    <name evidence="1" type="ORF">KIN20_033452</name>
</gene>